<dbReference type="InterPro" id="IPR038740">
    <property type="entry name" value="BioF2-like_GNAT_dom"/>
</dbReference>
<dbReference type="Gene3D" id="3.40.630.30">
    <property type="match status" value="1"/>
</dbReference>
<keyword evidence="1" id="KW-0472">Membrane</keyword>
<feature type="domain" description="BioF2-like acetyltransferase" evidence="2">
    <location>
        <begin position="152"/>
        <end position="296"/>
    </location>
</feature>
<dbReference type="AlphaFoldDB" id="E8RNG8"/>
<name>E8RNG8_ASTEC</name>
<dbReference type="KEGG" id="aex:Astex_0097"/>
<dbReference type="SUPFAM" id="SSF55729">
    <property type="entry name" value="Acyl-CoA N-acyltransferases (Nat)"/>
    <property type="match status" value="1"/>
</dbReference>
<evidence type="ECO:0000256" key="1">
    <source>
        <dbReference type="SAM" id="Phobius"/>
    </source>
</evidence>
<evidence type="ECO:0000313" key="3">
    <source>
        <dbReference type="EMBL" id="ADU11799.1"/>
    </source>
</evidence>
<keyword evidence="1" id="KW-0812">Transmembrane</keyword>
<evidence type="ECO:0000313" key="4">
    <source>
        <dbReference type="Proteomes" id="UP000001492"/>
    </source>
</evidence>
<keyword evidence="4" id="KW-1185">Reference proteome</keyword>
<reference evidence="4" key="1">
    <citation type="submission" date="2010-12" db="EMBL/GenBank/DDBJ databases">
        <title>Complete sequence of chromosome 1 of Asticcacaulis excentricus CB 48.</title>
        <authorList>
            <consortium name="US DOE Joint Genome Institute"/>
            <person name="Lucas S."/>
            <person name="Copeland A."/>
            <person name="Lapidus A."/>
            <person name="Cheng J.-F."/>
            <person name="Bruce D."/>
            <person name="Goodwin L."/>
            <person name="Pitluck S."/>
            <person name="Teshima H."/>
            <person name="Davenport K."/>
            <person name="Detter J.C."/>
            <person name="Han C."/>
            <person name="Tapia R."/>
            <person name="Land M."/>
            <person name="Hauser L."/>
            <person name="Jeffries C."/>
            <person name="Kyrpides N."/>
            <person name="Ivanova N."/>
            <person name="Ovchinnikova G."/>
            <person name="Brun Y.V."/>
            <person name="Woyke T."/>
        </authorList>
    </citation>
    <scope>NUCLEOTIDE SEQUENCE [LARGE SCALE GENOMIC DNA]</scope>
    <source>
        <strain evidence="4">ATCC 15261 / DSM 4724 / KCTC 12464 / NCIMB 9791 / VKM B-1370 / CB 48</strain>
    </source>
</reference>
<dbReference type="Pfam" id="PF13480">
    <property type="entry name" value="Acetyltransf_6"/>
    <property type="match status" value="1"/>
</dbReference>
<dbReference type="EMBL" id="CP002395">
    <property type="protein sequence ID" value="ADU11799.1"/>
    <property type="molecule type" value="Genomic_DNA"/>
</dbReference>
<organism evidence="3 4">
    <name type="scientific">Asticcacaulis excentricus (strain ATCC 15261 / DSM 4724 / KCTC 12464 / NCIMB 9791 / VKM B-1370 / CB 48)</name>
    <dbReference type="NCBI Taxonomy" id="573065"/>
    <lineage>
        <taxon>Bacteria</taxon>
        <taxon>Pseudomonadati</taxon>
        <taxon>Pseudomonadota</taxon>
        <taxon>Alphaproteobacteria</taxon>
        <taxon>Caulobacterales</taxon>
        <taxon>Caulobacteraceae</taxon>
        <taxon>Asticcacaulis</taxon>
    </lineage>
</organism>
<evidence type="ECO:0000259" key="2">
    <source>
        <dbReference type="Pfam" id="PF13480"/>
    </source>
</evidence>
<dbReference type="STRING" id="573065.Astex_0097"/>
<dbReference type="InterPro" id="IPR016181">
    <property type="entry name" value="Acyl_CoA_acyltransferase"/>
</dbReference>
<gene>
    <name evidence="3" type="ordered locus">Astex_0097</name>
</gene>
<dbReference type="Proteomes" id="UP000001492">
    <property type="component" value="Chromosome 1"/>
</dbReference>
<sequence length="383" mass="42862">MNGLSVEITSPSQLSDLERQLWADAVSSHPALDSPYCTLAYVEALFPVVPQARLIRIRRNDRTVGFLALQMRGRVAQPLGAPLTDFHSLITLPNVDIDLRAVLRALDLHRFEVSGWLGADSAFTAGDVRERLYVDLTGGFETYYTEQRHQQKKFFRNAERCRRNLDAAYPELGFSWEAASEAIIDWVIARKRDQYARTGLHDVFACGWTREVLYALAQNKNSALRLMAGVYRNGTEVIAAEIGLCTPDDLHLWFPAYDRSAARHSPGILLSLDILKAAASEGIKRVDFGCADEPYKLSMTTHKTPCYAGYVVSKKSIELPARFDPFLKPRLMIMRACEVHLAGQVRAGWQLGRRLVARTRVGFVTFLSLLGAMAAAMLVAEAW</sequence>
<keyword evidence="1" id="KW-1133">Transmembrane helix</keyword>
<dbReference type="eggNOG" id="COG5653">
    <property type="taxonomic scope" value="Bacteria"/>
</dbReference>
<dbReference type="HOGENOM" id="CLU_058581_0_0_5"/>
<protein>
    <recommendedName>
        <fullName evidence="2">BioF2-like acetyltransferase domain-containing protein</fullName>
    </recommendedName>
</protein>
<accession>E8RNG8</accession>
<proteinExistence type="predicted"/>
<feature type="transmembrane region" description="Helical" evidence="1">
    <location>
        <begin position="361"/>
        <end position="380"/>
    </location>
</feature>
<dbReference type="RefSeq" id="WP_013477633.1">
    <property type="nucleotide sequence ID" value="NC_014816.1"/>
</dbReference>